<gene>
    <name evidence="1" type="ORF">LCGC14_2869580</name>
</gene>
<accession>A0A0F9AUJ6</accession>
<name>A0A0F9AUJ6_9ZZZZ</name>
<proteinExistence type="predicted"/>
<evidence type="ECO:0000313" key="1">
    <source>
        <dbReference type="EMBL" id="KKK75851.1"/>
    </source>
</evidence>
<reference evidence="1" key="1">
    <citation type="journal article" date="2015" name="Nature">
        <title>Complex archaea that bridge the gap between prokaryotes and eukaryotes.</title>
        <authorList>
            <person name="Spang A."/>
            <person name="Saw J.H."/>
            <person name="Jorgensen S.L."/>
            <person name="Zaremba-Niedzwiedzka K."/>
            <person name="Martijn J."/>
            <person name="Lind A.E."/>
            <person name="van Eijk R."/>
            <person name="Schleper C."/>
            <person name="Guy L."/>
            <person name="Ettema T.J."/>
        </authorList>
    </citation>
    <scope>NUCLEOTIDE SEQUENCE</scope>
</reference>
<dbReference type="AlphaFoldDB" id="A0A0F9AUJ6"/>
<sequence>IRAVATTVDVVGALTAISFGGITSANLVDNSANEDVSGNWTFDNSVVIGNAGFASKELNIWAAGEQTTRLMLSEGATMGLWGLSLRYVGAGNFWSLRRHDNSADGVAVMSGTRTSSAVNFPGALTALSYGGITEANLLDKIAAETIAGAWNFPDAGIFIEAKGKLYHSGNTLRIQGLVNSNTFQLSMANSAGIEKALLFGDPNAGTGLYFAGGEKIVTLAGGVSITGDVGGTTIGGITEANLVDKTAAEDITGAWTFTVDPIIAEGVDINLAGPGGGRMRCESQSLADDATGTFTTEGDHKFCILVTNFDTTTMASWFHTRAQNVLILGQGSLCSIDNSVNPDTDTHLNVWGSGNTEISIKNRLGSTRTITLYTFSI</sequence>
<protein>
    <submittedName>
        <fullName evidence="1">Uncharacterized protein</fullName>
    </submittedName>
</protein>
<feature type="non-terminal residue" evidence="1">
    <location>
        <position position="1"/>
    </location>
</feature>
<organism evidence="1">
    <name type="scientific">marine sediment metagenome</name>
    <dbReference type="NCBI Taxonomy" id="412755"/>
    <lineage>
        <taxon>unclassified sequences</taxon>
        <taxon>metagenomes</taxon>
        <taxon>ecological metagenomes</taxon>
    </lineage>
</organism>
<comment type="caution">
    <text evidence="1">The sequence shown here is derived from an EMBL/GenBank/DDBJ whole genome shotgun (WGS) entry which is preliminary data.</text>
</comment>
<dbReference type="EMBL" id="LAZR01055670">
    <property type="protein sequence ID" value="KKK75851.1"/>
    <property type="molecule type" value="Genomic_DNA"/>
</dbReference>